<dbReference type="GeneID" id="96296132"/>
<sequence length="485" mass="54252">MTAPLGAEELRTLLNDSLPSAQDADTIEPTVNTLFTPDSHRRALDVDTTVVMGGRGVGKTFWFRSLRNDRLRAVAAHEYRIDRLTRVTVDAGYGADIAPERYPGSAELRSLIDADITPRDLWDTVLLVALGLRDLDGIPSWKERIRWVREHPAERDQTIAEADRQAKTDGVLRMILFDALEHLHRDRRQADQLVAGILQLALELRLSTRNIRFKIFIRPDMFDGALLSFPDASKLASNAASLKWSPPNLYGLLFQYLGNHFSSLAERFRATLPGWTEPTAGRYLPPPSLLGDEQQQSALFATIAGPYMGANFRKGHTYTWLPNHLMDGAEQVSPRSFLSALAKAVEETTSQYAAHEYAIHHEGIRRGVQAASTTRVAEIKEDLPWVQTAIAPLAGQQVPIDESSVIGLWTEHELTKSLQRQAADLVEGETVRTGPRYPDRYPGLIKELIDLGVMRRRKDDRIDLPDVYRIAFSIGRKGGVPKVKA</sequence>
<name>A0A1I3FM01_9ACTN</name>
<evidence type="ECO:0000313" key="1">
    <source>
        <dbReference type="EMBL" id="SFI12275.1"/>
    </source>
</evidence>
<dbReference type="RefSeq" id="WP_093885363.1">
    <property type="nucleotide sequence ID" value="NZ_FOQY01000001.1"/>
</dbReference>
<organism evidence="1 2">
    <name type="scientific">Streptosporangium canum</name>
    <dbReference type="NCBI Taxonomy" id="324952"/>
    <lineage>
        <taxon>Bacteria</taxon>
        <taxon>Bacillati</taxon>
        <taxon>Actinomycetota</taxon>
        <taxon>Actinomycetes</taxon>
        <taxon>Streptosporangiales</taxon>
        <taxon>Streptosporangiaceae</taxon>
        <taxon>Streptosporangium</taxon>
    </lineage>
</organism>
<accession>A0A1I3FM01</accession>
<dbReference type="Proteomes" id="UP000199111">
    <property type="component" value="Unassembled WGS sequence"/>
</dbReference>
<evidence type="ECO:0000313" key="2">
    <source>
        <dbReference type="Proteomes" id="UP000199111"/>
    </source>
</evidence>
<dbReference type="AlphaFoldDB" id="A0A1I3FM01"/>
<evidence type="ECO:0008006" key="3">
    <source>
        <dbReference type="Google" id="ProtNLM"/>
    </source>
</evidence>
<gene>
    <name evidence="1" type="ORF">SAMN05216275_101247</name>
</gene>
<keyword evidence="2" id="KW-1185">Reference proteome</keyword>
<reference evidence="2" key="1">
    <citation type="submission" date="2016-10" db="EMBL/GenBank/DDBJ databases">
        <authorList>
            <person name="Varghese N."/>
            <person name="Submissions S."/>
        </authorList>
    </citation>
    <scope>NUCLEOTIDE SEQUENCE [LARGE SCALE GENOMIC DNA]</scope>
    <source>
        <strain evidence="2">CGMCC 4.2126</strain>
    </source>
</reference>
<proteinExistence type="predicted"/>
<protein>
    <recommendedName>
        <fullName evidence="3">AAA domain-containing protein</fullName>
    </recommendedName>
</protein>
<dbReference type="EMBL" id="FOQY01000001">
    <property type="protein sequence ID" value="SFI12275.1"/>
    <property type="molecule type" value="Genomic_DNA"/>
</dbReference>